<sequence>MFISVLCELFRMIPAFTPGSRQVLVVVLVAALLLPVGVGTVAGQSFQGAAGTVVVEEGTTYEQVDGVAGAIVVRGTVTGDVSGAAGTIHVTETGVVEGNIEAAAGTVRIDGTVEGNVDVGAGTVEVGETARIGGSLQTGAGYVSIDGTIDGDVRAGAETIAVGQNAVIGGEFRYDAANFERHPDATIEGDVIRDRGLSGTFGPGFGVGFDGFQIPTWASVTYGFLANLLLGALLLFAFPRFSTGVADRVAGEPLKSGGVGLLTLVAVPIALVVLLLTVVGVPLAIVGAIAFAFAIWIGVVYGQYAVGAWVLGQLGRDNRWLALVVGLLGFALLGTVQYLGGFLEFIAFLLGFGALALGLRGSYRSRRDEGESTGRQATLDEVAGDS</sequence>
<feature type="transmembrane region" description="Helical" evidence="2">
    <location>
        <begin position="320"/>
        <end position="339"/>
    </location>
</feature>
<keyword evidence="2" id="KW-0812">Transmembrane</keyword>
<dbReference type="Proteomes" id="UP000263012">
    <property type="component" value="Chromosome"/>
</dbReference>
<feature type="domain" description="DUF8173" evidence="3">
    <location>
        <begin position="216"/>
        <end position="355"/>
    </location>
</feature>
<evidence type="ECO:0000313" key="4">
    <source>
        <dbReference type="EMBL" id="AUX09462.1"/>
    </source>
</evidence>
<dbReference type="Pfam" id="PF26514">
    <property type="entry name" value="DUF8173"/>
    <property type="match status" value="1"/>
</dbReference>
<proteinExistence type="predicted"/>
<evidence type="ECO:0000313" key="5">
    <source>
        <dbReference type="Proteomes" id="UP000263012"/>
    </source>
</evidence>
<gene>
    <name evidence="4" type="ORF">AArcSl_1836</name>
</gene>
<dbReference type="EMBL" id="CP025066">
    <property type="protein sequence ID" value="AUX09462.1"/>
    <property type="molecule type" value="Genomic_DNA"/>
</dbReference>
<dbReference type="AlphaFoldDB" id="A0A343TK40"/>
<keyword evidence="5" id="KW-1185">Reference proteome</keyword>
<evidence type="ECO:0000256" key="1">
    <source>
        <dbReference type="SAM" id="MobiDB-lite"/>
    </source>
</evidence>
<feature type="transmembrane region" description="Helical" evidence="2">
    <location>
        <begin position="259"/>
        <end position="279"/>
    </location>
</feature>
<keyword evidence="2" id="KW-1133">Transmembrane helix</keyword>
<dbReference type="InterPro" id="IPR058486">
    <property type="entry name" value="DUF8173"/>
</dbReference>
<feature type="region of interest" description="Disordered" evidence="1">
    <location>
        <begin position="366"/>
        <end position="386"/>
    </location>
</feature>
<evidence type="ECO:0000256" key="2">
    <source>
        <dbReference type="SAM" id="Phobius"/>
    </source>
</evidence>
<protein>
    <recommendedName>
        <fullName evidence="3">DUF8173 domain-containing protein</fullName>
    </recommendedName>
</protein>
<feature type="transmembrane region" description="Helical" evidence="2">
    <location>
        <begin position="345"/>
        <end position="363"/>
    </location>
</feature>
<keyword evidence="2" id="KW-0472">Membrane</keyword>
<reference evidence="5" key="1">
    <citation type="submission" date="2017-11" db="EMBL/GenBank/DDBJ databases">
        <title>Phenotypic and genomic properties of facultatively anaerobic sulfur-reducing natronoarchaea from hypersaline soda lakes.</title>
        <authorList>
            <person name="Sorokin D.Y."/>
            <person name="Kublanov I.V."/>
            <person name="Roman P."/>
            <person name="Sinninghe Damste J.S."/>
            <person name="Golyshin P.N."/>
            <person name="Rojo D."/>
            <person name="Ciordia S."/>
            <person name="Mena M.D.C."/>
            <person name="Ferrer M."/>
            <person name="Messina E."/>
            <person name="Smedile F."/>
            <person name="La Spada G."/>
            <person name="La Cono V."/>
            <person name="Yakimov M.M."/>
        </authorList>
    </citation>
    <scope>NUCLEOTIDE SEQUENCE [LARGE SCALE GENOMIC DNA]</scope>
    <source>
        <strain evidence="5">AArc-Sl</strain>
    </source>
</reference>
<feature type="transmembrane region" description="Helical" evidence="2">
    <location>
        <begin position="217"/>
        <end position="238"/>
    </location>
</feature>
<organism evidence="4 5">
    <name type="scientific">Halalkaliarchaeum desulfuricum</name>
    <dbReference type="NCBI Taxonomy" id="2055893"/>
    <lineage>
        <taxon>Archaea</taxon>
        <taxon>Methanobacteriati</taxon>
        <taxon>Methanobacteriota</taxon>
        <taxon>Stenosarchaea group</taxon>
        <taxon>Halobacteria</taxon>
        <taxon>Halobacteriales</taxon>
        <taxon>Haloferacaceae</taxon>
        <taxon>Halalkaliarchaeum</taxon>
    </lineage>
</organism>
<accession>A0A343TK40</accession>
<name>A0A343TK40_9EURY</name>
<feature type="transmembrane region" description="Helical" evidence="2">
    <location>
        <begin position="285"/>
        <end position="311"/>
    </location>
</feature>
<evidence type="ECO:0000259" key="3">
    <source>
        <dbReference type="Pfam" id="PF26514"/>
    </source>
</evidence>
<dbReference type="KEGG" id="hdf:AArcSl_1836"/>